<dbReference type="EMBL" id="JABCIY010000169">
    <property type="protein sequence ID" value="KAF7190498.1"/>
    <property type="molecule type" value="Genomic_DNA"/>
</dbReference>
<reference evidence="2" key="1">
    <citation type="submission" date="2020-04" db="EMBL/GenBank/DDBJ databases">
        <title>Draft genome resource of the tomato pathogen Pseudocercospora fuligena.</title>
        <authorList>
            <person name="Zaccaron A."/>
        </authorList>
    </citation>
    <scope>NUCLEOTIDE SEQUENCE</scope>
    <source>
        <strain evidence="2">PF001</strain>
    </source>
</reference>
<feature type="region of interest" description="Disordered" evidence="1">
    <location>
        <begin position="121"/>
        <end position="144"/>
    </location>
</feature>
<feature type="non-terminal residue" evidence="2">
    <location>
        <position position="1"/>
    </location>
</feature>
<organism evidence="2 3">
    <name type="scientific">Pseudocercospora fuligena</name>
    <dbReference type="NCBI Taxonomy" id="685502"/>
    <lineage>
        <taxon>Eukaryota</taxon>
        <taxon>Fungi</taxon>
        <taxon>Dikarya</taxon>
        <taxon>Ascomycota</taxon>
        <taxon>Pezizomycotina</taxon>
        <taxon>Dothideomycetes</taxon>
        <taxon>Dothideomycetidae</taxon>
        <taxon>Mycosphaerellales</taxon>
        <taxon>Mycosphaerellaceae</taxon>
        <taxon>Pseudocercospora</taxon>
    </lineage>
</organism>
<protein>
    <submittedName>
        <fullName evidence="2">Uncharacterized protein</fullName>
    </submittedName>
</protein>
<proteinExistence type="predicted"/>
<dbReference type="AlphaFoldDB" id="A0A8H6VFL4"/>
<dbReference type="Proteomes" id="UP000660729">
    <property type="component" value="Unassembled WGS sequence"/>
</dbReference>
<keyword evidence="3" id="KW-1185">Reference proteome</keyword>
<feature type="non-terminal residue" evidence="2">
    <location>
        <position position="185"/>
    </location>
</feature>
<evidence type="ECO:0000313" key="2">
    <source>
        <dbReference type="EMBL" id="KAF7190498.1"/>
    </source>
</evidence>
<feature type="compositionally biased region" description="Polar residues" evidence="1">
    <location>
        <begin position="1"/>
        <end position="12"/>
    </location>
</feature>
<feature type="region of interest" description="Disordered" evidence="1">
    <location>
        <begin position="162"/>
        <end position="185"/>
    </location>
</feature>
<gene>
    <name evidence="2" type="ORF">HII31_08212</name>
</gene>
<evidence type="ECO:0000313" key="3">
    <source>
        <dbReference type="Proteomes" id="UP000660729"/>
    </source>
</evidence>
<feature type="region of interest" description="Disordered" evidence="1">
    <location>
        <begin position="47"/>
        <end position="99"/>
    </location>
</feature>
<name>A0A8H6VFL4_9PEZI</name>
<sequence>EYNCSRQEQPGCTANRPASPNSLTSSALTTLTNVTSTALAAAIIADGHEAHQKERPGRTSTRARQRFAGREHTTFQPPCRGEHTDPSSRTSDLSPSHQHQRWLFSKKASLLSVQDWLTTSTMEASQPPKQGCLRRGPCTEGHSSRPRLLRNMVRSLQGHCAKGSCHTRKDANRGSEAGLTEPFNR</sequence>
<feature type="compositionally biased region" description="Polar residues" evidence="1">
    <location>
        <begin position="87"/>
        <end position="97"/>
    </location>
</feature>
<comment type="caution">
    <text evidence="2">The sequence shown here is derived from an EMBL/GenBank/DDBJ whole genome shotgun (WGS) entry which is preliminary data.</text>
</comment>
<feature type="compositionally biased region" description="Basic and acidic residues" evidence="1">
    <location>
        <begin position="47"/>
        <end position="57"/>
    </location>
</feature>
<accession>A0A8H6VFL4</accession>
<evidence type="ECO:0000256" key="1">
    <source>
        <dbReference type="SAM" id="MobiDB-lite"/>
    </source>
</evidence>
<feature type="region of interest" description="Disordered" evidence="1">
    <location>
        <begin position="1"/>
        <end position="24"/>
    </location>
</feature>